<dbReference type="AlphaFoldDB" id="A0A225W822"/>
<protein>
    <submittedName>
        <fullName evidence="1">Uncharacterized protein</fullName>
    </submittedName>
</protein>
<proteinExistence type="predicted"/>
<name>A0A225W822_9STRA</name>
<dbReference type="OrthoDB" id="129548at2759"/>
<sequence>MVRTLTPGTTVSVLQRLVARRFIEQDRIVCIWKTYTEGEGIFHGMHSNQTGWSSIRSLADRPGTLGEVCVRQFPVLFNASPPAAHKFHRFLQTRLDEDKHEMMASIHKSLLGDNVDS</sequence>
<accession>A0A225W822</accession>
<comment type="caution">
    <text evidence="1">The sequence shown here is derived from an EMBL/GenBank/DDBJ whole genome shotgun (WGS) entry which is preliminary data.</text>
</comment>
<dbReference type="Proteomes" id="UP000198211">
    <property type="component" value="Unassembled WGS sequence"/>
</dbReference>
<keyword evidence="2" id="KW-1185">Reference proteome</keyword>
<dbReference type="EMBL" id="NBNE01001614">
    <property type="protein sequence ID" value="OWZ13309.1"/>
    <property type="molecule type" value="Genomic_DNA"/>
</dbReference>
<reference evidence="2" key="1">
    <citation type="submission" date="2017-03" db="EMBL/GenBank/DDBJ databases">
        <title>Phytopthora megakarya and P. palmivora, two closely related causual agents of cacao black pod achieved similar genome size and gene model numbers by different mechanisms.</title>
        <authorList>
            <person name="Ali S."/>
            <person name="Shao J."/>
            <person name="Larry D.J."/>
            <person name="Kronmiller B."/>
            <person name="Shen D."/>
            <person name="Strem M.D."/>
            <person name="Melnick R.L."/>
            <person name="Guiltinan M.J."/>
            <person name="Tyler B.M."/>
            <person name="Meinhardt L.W."/>
            <person name="Bailey B.A."/>
        </authorList>
    </citation>
    <scope>NUCLEOTIDE SEQUENCE [LARGE SCALE GENOMIC DNA]</scope>
    <source>
        <strain evidence="2">zdho120</strain>
    </source>
</reference>
<organism evidence="1 2">
    <name type="scientific">Phytophthora megakarya</name>
    <dbReference type="NCBI Taxonomy" id="4795"/>
    <lineage>
        <taxon>Eukaryota</taxon>
        <taxon>Sar</taxon>
        <taxon>Stramenopiles</taxon>
        <taxon>Oomycota</taxon>
        <taxon>Peronosporomycetes</taxon>
        <taxon>Peronosporales</taxon>
        <taxon>Peronosporaceae</taxon>
        <taxon>Phytophthora</taxon>
    </lineage>
</organism>
<gene>
    <name evidence="1" type="ORF">PHMEG_00013383</name>
</gene>
<evidence type="ECO:0000313" key="1">
    <source>
        <dbReference type="EMBL" id="OWZ13309.1"/>
    </source>
</evidence>
<evidence type="ECO:0000313" key="2">
    <source>
        <dbReference type="Proteomes" id="UP000198211"/>
    </source>
</evidence>